<proteinExistence type="predicted"/>
<gene>
    <name evidence="1" type="ORF">N7G274_009996</name>
</gene>
<dbReference type="Proteomes" id="UP001590950">
    <property type="component" value="Unassembled WGS sequence"/>
</dbReference>
<evidence type="ECO:0000313" key="1">
    <source>
        <dbReference type="EMBL" id="KAL2037307.1"/>
    </source>
</evidence>
<protein>
    <recommendedName>
        <fullName evidence="3">Ribosomal protein S13</fullName>
    </recommendedName>
</protein>
<reference evidence="1 2" key="1">
    <citation type="submission" date="2024-09" db="EMBL/GenBank/DDBJ databases">
        <title>Rethinking Asexuality: The Enigmatic Case of Functional Sexual Genes in Lepraria (Stereocaulaceae).</title>
        <authorList>
            <person name="Doellman M."/>
            <person name="Sun Y."/>
            <person name="Barcenas-Pena A."/>
            <person name="Lumbsch H.T."/>
            <person name="Grewe F."/>
        </authorList>
    </citation>
    <scope>NUCLEOTIDE SEQUENCE [LARGE SCALE GENOMIC DNA]</scope>
    <source>
        <strain evidence="1 2">Mercado 3170</strain>
    </source>
</reference>
<dbReference type="EMBL" id="JBEFKJ010000042">
    <property type="protein sequence ID" value="KAL2037307.1"/>
    <property type="molecule type" value="Genomic_DNA"/>
</dbReference>
<evidence type="ECO:0000313" key="2">
    <source>
        <dbReference type="Proteomes" id="UP001590950"/>
    </source>
</evidence>
<sequence length="142" mass="16451">MPNPDEQLVYLHCSSIFTGADAEVRKLKNVTKVLLRHNLSIEGLTDKFPLNRIATVAKKKLLGRAYSNLGLRHLDAFQNCFGNLKRKKLKAKRRRQTLPESRLKKRMRLYRLRQRRLTVIMTKLLHTYAGRRQMTLGAVPAA</sequence>
<accession>A0ABR3ZYZ5</accession>
<name>A0ABR3ZYZ5_9LECA</name>
<comment type="caution">
    <text evidence="1">The sequence shown here is derived from an EMBL/GenBank/DDBJ whole genome shotgun (WGS) entry which is preliminary data.</text>
</comment>
<evidence type="ECO:0008006" key="3">
    <source>
        <dbReference type="Google" id="ProtNLM"/>
    </source>
</evidence>
<keyword evidence="2" id="KW-1185">Reference proteome</keyword>
<organism evidence="1 2">
    <name type="scientific">Stereocaulon virgatum</name>
    <dbReference type="NCBI Taxonomy" id="373712"/>
    <lineage>
        <taxon>Eukaryota</taxon>
        <taxon>Fungi</taxon>
        <taxon>Dikarya</taxon>
        <taxon>Ascomycota</taxon>
        <taxon>Pezizomycotina</taxon>
        <taxon>Lecanoromycetes</taxon>
        <taxon>OSLEUM clade</taxon>
        <taxon>Lecanoromycetidae</taxon>
        <taxon>Lecanorales</taxon>
        <taxon>Lecanorineae</taxon>
        <taxon>Stereocaulaceae</taxon>
        <taxon>Stereocaulon</taxon>
    </lineage>
</organism>